<feature type="transmembrane region" description="Helical" evidence="7">
    <location>
        <begin position="77"/>
        <end position="96"/>
    </location>
</feature>
<keyword evidence="6 7" id="KW-0472">Membrane</keyword>
<evidence type="ECO:0000256" key="5">
    <source>
        <dbReference type="ARBA" id="ARBA00022989"/>
    </source>
</evidence>
<dbReference type="PANTHER" id="PTHR43141">
    <property type="entry name" value="CYTOCHROME BD2 SUBUNIT II"/>
    <property type="match status" value="1"/>
</dbReference>
<reference evidence="8 9" key="1">
    <citation type="submission" date="2020-12" db="EMBL/GenBank/DDBJ databases">
        <authorList>
            <person name="Shan Y."/>
        </authorList>
    </citation>
    <scope>NUCLEOTIDE SEQUENCE [LARGE SCALE GENOMIC DNA]</scope>
    <source>
        <strain evidence="9">csc3.9</strain>
    </source>
</reference>
<dbReference type="AlphaFoldDB" id="A0A7T4R4K9"/>
<dbReference type="Pfam" id="PF02322">
    <property type="entry name" value="Cyt_bd_oxida_II"/>
    <property type="match status" value="1"/>
</dbReference>
<evidence type="ECO:0000256" key="6">
    <source>
        <dbReference type="ARBA" id="ARBA00023136"/>
    </source>
</evidence>
<dbReference type="GO" id="GO:0016682">
    <property type="term" value="F:oxidoreductase activity, acting on diphenols and related substances as donors, oxygen as acceptor"/>
    <property type="evidence" value="ECO:0007669"/>
    <property type="project" value="TreeGrafter"/>
</dbReference>
<feature type="transmembrane region" description="Helical" evidence="7">
    <location>
        <begin position="253"/>
        <end position="275"/>
    </location>
</feature>
<accession>A0A7T4R4K9</accession>
<evidence type="ECO:0000256" key="7">
    <source>
        <dbReference type="SAM" id="Phobius"/>
    </source>
</evidence>
<protein>
    <submittedName>
        <fullName evidence="8">Cytochrome d ubiquinol oxidase subunit II</fullName>
    </submittedName>
</protein>
<feature type="transmembrane region" description="Helical" evidence="7">
    <location>
        <begin position="222"/>
        <end position="241"/>
    </location>
</feature>
<keyword evidence="5 7" id="KW-1133">Transmembrane helix</keyword>
<dbReference type="GO" id="GO:0009055">
    <property type="term" value="F:electron transfer activity"/>
    <property type="evidence" value="ECO:0007669"/>
    <property type="project" value="TreeGrafter"/>
</dbReference>
<evidence type="ECO:0000256" key="3">
    <source>
        <dbReference type="ARBA" id="ARBA00022475"/>
    </source>
</evidence>
<proteinExistence type="inferred from homology"/>
<feature type="transmembrane region" description="Helical" evidence="7">
    <location>
        <begin position="117"/>
        <end position="137"/>
    </location>
</feature>
<evidence type="ECO:0000256" key="2">
    <source>
        <dbReference type="ARBA" id="ARBA00007543"/>
    </source>
</evidence>
<gene>
    <name evidence="8" type="ORF">I6N98_18305</name>
</gene>
<dbReference type="InterPro" id="IPR003317">
    <property type="entry name" value="Cyt-d_oxidase_su2"/>
</dbReference>
<sequence length="330" mass="36229">MAYWLPIIYMAAMGLALLIYVILDGYDLGVGMLMPLANEQEKDLMVASIGPFWDANETWIVLGVGILLIAFPLAHGIVLTALYLPVTIMLMGLILRGVAFDLRVKAGDHRKGLWNKAFFLGSLIASTAQGWMLGSYVTGLEPGGTNLLFSALIALTLPALYLILGCGWLLMKTEGELLTKSINWARKAIWPMGLGLLMVSLATPVVSEVIADKWFTWPNMLMLAPIPLLSAACFGGIVYLLQRDNWIYRGRGWLLYVLTVAICVLASLGLAYSLFPNIIIGQMTIWDASASVSSLLFTLVGVVLTLPMILAYTIFVYKIFHGKATELRYD</sequence>
<dbReference type="GO" id="GO:0005886">
    <property type="term" value="C:plasma membrane"/>
    <property type="evidence" value="ECO:0007669"/>
    <property type="project" value="UniProtKB-SubCell"/>
</dbReference>
<dbReference type="GO" id="GO:0070069">
    <property type="term" value="C:cytochrome complex"/>
    <property type="evidence" value="ECO:0007669"/>
    <property type="project" value="TreeGrafter"/>
</dbReference>
<feature type="transmembrane region" description="Helical" evidence="7">
    <location>
        <begin position="295"/>
        <end position="320"/>
    </location>
</feature>
<feature type="transmembrane region" description="Helical" evidence="7">
    <location>
        <begin position="6"/>
        <end position="23"/>
    </location>
</feature>
<feature type="transmembrane region" description="Helical" evidence="7">
    <location>
        <begin position="192"/>
        <end position="210"/>
    </location>
</feature>
<evidence type="ECO:0000256" key="1">
    <source>
        <dbReference type="ARBA" id="ARBA00004651"/>
    </source>
</evidence>
<organism evidence="8 9">
    <name type="scientific">Spongiibacter nanhainus</name>
    <dbReference type="NCBI Taxonomy" id="2794344"/>
    <lineage>
        <taxon>Bacteria</taxon>
        <taxon>Pseudomonadati</taxon>
        <taxon>Pseudomonadota</taxon>
        <taxon>Gammaproteobacteria</taxon>
        <taxon>Cellvibrionales</taxon>
        <taxon>Spongiibacteraceae</taxon>
        <taxon>Spongiibacter</taxon>
    </lineage>
</organism>
<keyword evidence="4 7" id="KW-0812">Transmembrane</keyword>
<evidence type="ECO:0000256" key="4">
    <source>
        <dbReference type="ARBA" id="ARBA00022692"/>
    </source>
</evidence>
<dbReference type="GO" id="GO:0019646">
    <property type="term" value="P:aerobic electron transport chain"/>
    <property type="evidence" value="ECO:0007669"/>
    <property type="project" value="TreeGrafter"/>
</dbReference>
<evidence type="ECO:0000313" key="8">
    <source>
        <dbReference type="EMBL" id="QQD20237.1"/>
    </source>
</evidence>
<comment type="similarity">
    <text evidence="2">Belongs to the cytochrome ubiquinol oxidase subunit 2 family.</text>
</comment>
<keyword evidence="3" id="KW-1003">Cell membrane</keyword>
<evidence type="ECO:0000313" key="9">
    <source>
        <dbReference type="Proteomes" id="UP000596063"/>
    </source>
</evidence>
<feature type="transmembrane region" description="Helical" evidence="7">
    <location>
        <begin position="149"/>
        <end position="171"/>
    </location>
</feature>
<comment type="subcellular location">
    <subcellularLocation>
        <location evidence="1">Cell membrane</location>
        <topology evidence="1">Multi-pass membrane protein</topology>
    </subcellularLocation>
</comment>
<name>A0A7T4R4K9_9GAMM</name>
<dbReference type="KEGG" id="snan:I6N98_18305"/>
<dbReference type="Proteomes" id="UP000596063">
    <property type="component" value="Chromosome"/>
</dbReference>
<keyword evidence="9" id="KW-1185">Reference proteome</keyword>
<dbReference type="PANTHER" id="PTHR43141:SF2">
    <property type="entry name" value="BLR3729 PROTEIN"/>
    <property type="match status" value="1"/>
</dbReference>
<dbReference type="EMBL" id="CP066167">
    <property type="protein sequence ID" value="QQD20237.1"/>
    <property type="molecule type" value="Genomic_DNA"/>
</dbReference>